<evidence type="ECO:0000256" key="3">
    <source>
        <dbReference type="ARBA" id="ARBA00022748"/>
    </source>
</evidence>
<feature type="domain" description="ResB-like" evidence="7">
    <location>
        <begin position="36"/>
        <end position="362"/>
    </location>
</feature>
<accession>K0NGL0</accession>
<gene>
    <name evidence="8" type="primary">ccsB</name>
    <name evidence="8" type="ordered locus">TOL2_C18890</name>
</gene>
<comment type="subcellular location">
    <subcellularLocation>
        <location evidence="1">Membrane</location>
        <topology evidence="1">Multi-pass membrane protein</topology>
    </subcellularLocation>
</comment>
<dbReference type="KEGG" id="dto:TOL2_C18890"/>
<keyword evidence="2 6" id="KW-0812">Transmembrane</keyword>
<dbReference type="AlphaFoldDB" id="K0NGL0"/>
<keyword evidence="4 6" id="KW-1133">Transmembrane helix</keyword>
<dbReference type="HOGENOM" id="CLU_034630_1_0_7"/>
<feature type="transmembrane region" description="Helical" evidence="6">
    <location>
        <begin position="183"/>
        <end position="207"/>
    </location>
</feature>
<evidence type="ECO:0000256" key="2">
    <source>
        <dbReference type="ARBA" id="ARBA00022692"/>
    </source>
</evidence>
<feature type="domain" description="ResB-like" evidence="7">
    <location>
        <begin position="372"/>
        <end position="460"/>
    </location>
</feature>
<protein>
    <submittedName>
        <fullName evidence="8">CcsB: cytochrome c biogenesis protein</fullName>
    </submittedName>
</protein>
<dbReference type="Proteomes" id="UP000007347">
    <property type="component" value="Chromosome"/>
</dbReference>
<dbReference type="GO" id="GO:0016020">
    <property type="term" value="C:membrane"/>
    <property type="evidence" value="ECO:0007669"/>
    <property type="project" value="UniProtKB-SubCell"/>
</dbReference>
<proteinExistence type="predicted"/>
<evidence type="ECO:0000256" key="1">
    <source>
        <dbReference type="ARBA" id="ARBA00004141"/>
    </source>
</evidence>
<sequence>MTALYRIEKKQTRKKEKILKKNQTIPELIWRFFCSVKLTVYLLVLLASTSIIGTVILQNGTGQQYVKLYGEAFYKLIKVLNIDDMYNAWWFLALIFMLCINIVVCSIERLSFTWKIIFPKKITFNPERFRKLKNCEAFTVDKDASSLSEAYESVLFKTIGKVIKEKNDTGIMMYAEKGRWTRIGVYVVHSSILLLLIGALIGSVFGFKANLQLDEGETSDTVFVVKKRVPVKLDFSIRCNDFDVKFYDTGAPEEFKSNLTIIENGKESFTKDILVNHPLRYKGINIFQSSYGTAKPDRVQLDMIQHSDNHVTSKIVKIGDEIQLPQDQGLFKLEGFLPHFDFRGHNLGEAFIGRITQNDGKSFQIGIPVKFPTFDKMRKGTFAFVIKEFEKKYYTGLQITKDPGIWYVYSGFILMIIGCWITFFMSHQSCYIEIKSSQGNGSKVFVSGSTNRNRQGMKLKIQKIVTKLKDK</sequence>
<dbReference type="EMBL" id="FO203503">
    <property type="protein sequence ID" value="CCK80050.1"/>
    <property type="molecule type" value="Genomic_DNA"/>
</dbReference>
<dbReference type="InterPro" id="IPR007816">
    <property type="entry name" value="ResB-like_domain"/>
</dbReference>
<dbReference type="PATRIC" id="fig|651182.5.peg.2256"/>
<reference evidence="8 9" key="1">
    <citation type="journal article" date="2013" name="Environ. Microbiol.">
        <title>Complete genome, catabolic sub-proteomes and key-metabolites of Desulfobacula toluolica Tol2, a marine, aromatic compound-degrading, sulfate-reducing bacterium.</title>
        <authorList>
            <person name="Wohlbrand L."/>
            <person name="Jacob J.H."/>
            <person name="Kube M."/>
            <person name="Mussmann M."/>
            <person name="Jarling R."/>
            <person name="Beck A."/>
            <person name="Amann R."/>
            <person name="Wilkes H."/>
            <person name="Reinhardt R."/>
            <person name="Rabus R."/>
        </authorList>
    </citation>
    <scope>NUCLEOTIDE SEQUENCE [LARGE SCALE GENOMIC DNA]</scope>
    <source>
        <strain evidence="9">DSM 7467 / Tol2</strain>
    </source>
</reference>
<evidence type="ECO:0000256" key="4">
    <source>
        <dbReference type="ARBA" id="ARBA00022989"/>
    </source>
</evidence>
<dbReference type="InterPro" id="IPR023494">
    <property type="entry name" value="Cyt_c_bgen_Ccs1/CcsB/ResB"/>
</dbReference>
<evidence type="ECO:0000256" key="5">
    <source>
        <dbReference type="ARBA" id="ARBA00023136"/>
    </source>
</evidence>
<dbReference type="Pfam" id="PF05140">
    <property type="entry name" value="ResB"/>
    <property type="match status" value="2"/>
</dbReference>
<feature type="transmembrane region" description="Helical" evidence="6">
    <location>
        <begin position="38"/>
        <end position="57"/>
    </location>
</feature>
<organism evidence="8 9">
    <name type="scientific">Desulfobacula toluolica (strain DSM 7467 / Tol2)</name>
    <dbReference type="NCBI Taxonomy" id="651182"/>
    <lineage>
        <taxon>Bacteria</taxon>
        <taxon>Pseudomonadati</taxon>
        <taxon>Thermodesulfobacteriota</taxon>
        <taxon>Desulfobacteria</taxon>
        <taxon>Desulfobacterales</taxon>
        <taxon>Desulfobacteraceae</taxon>
        <taxon>Desulfobacula</taxon>
    </lineage>
</organism>
<keyword evidence="3" id="KW-0201">Cytochrome c-type biogenesis</keyword>
<dbReference type="GO" id="GO:0017004">
    <property type="term" value="P:cytochrome complex assembly"/>
    <property type="evidence" value="ECO:0007669"/>
    <property type="project" value="UniProtKB-KW"/>
</dbReference>
<evidence type="ECO:0000313" key="9">
    <source>
        <dbReference type="Proteomes" id="UP000007347"/>
    </source>
</evidence>
<dbReference type="PANTHER" id="PTHR31566:SF0">
    <property type="entry name" value="CYTOCHROME C BIOGENESIS PROTEIN CCS1, CHLOROPLASTIC"/>
    <property type="match status" value="1"/>
</dbReference>
<dbReference type="PANTHER" id="PTHR31566">
    <property type="entry name" value="CYTOCHROME C BIOGENESIS PROTEIN CCS1, CHLOROPLASTIC"/>
    <property type="match status" value="1"/>
</dbReference>
<dbReference type="STRING" id="651182.TOL2_C18890"/>
<keyword evidence="5 6" id="KW-0472">Membrane</keyword>
<evidence type="ECO:0000256" key="6">
    <source>
        <dbReference type="SAM" id="Phobius"/>
    </source>
</evidence>
<feature type="transmembrane region" description="Helical" evidence="6">
    <location>
        <begin position="88"/>
        <end position="107"/>
    </location>
</feature>
<keyword evidence="9" id="KW-1185">Reference proteome</keyword>
<evidence type="ECO:0000259" key="7">
    <source>
        <dbReference type="Pfam" id="PF05140"/>
    </source>
</evidence>
<name>K0NGL0_DESTT</name>
<feature type="transmembrane region" description="Helical" evidence="6">
    <location>
        <begin position="406"/>
        <end position="425"/>
    </location>
</feature>
<evidence type="ECO:0000313" key="8">
    <source>
        <dbReference type="EMBL" id="CCK80050.1"/>
    </source>
</evidence>